<gene>
    <name evidence="2" type="ORF">CLV62_101207</name>
</gene>
<evidence type="ECO:0000313" key="3">
    <source>
        <dbReference type="Proteomes" id="UP000247973"/>
    </source>
</evidence>
<name>A0A2V3PVT7_9BACT</name>
<dbReference type="Proteomes" id="UP000247973">
    <property type="component" value="Unassembled WGS sequence"/>
</dbReference>
<dbReference type="EMBL" id="QICL01000001">
    <property type="protein sequence ID" value="PXV68941.1"/>
    <property type="molecule type" value="Genomic_DNA"/>
</dbReference>
<proteinExistence type="predicted"/>
<feature type="signal peptide" evidence="1">
    <location>
        <begin position="1"/>
        <end position="18"/>
    </location>
</feature>
<sequence>MKILYTIILALCAIYAYSQEGQQNKNDGVYLFQKATLTTYNYNSKAEINTRIIEDVTLIDSTDIFLQNIVLKAIIYNGVLSFCILPDHREYVVRNEVILIPAKEGEEHAKSNNPKELFPYTSSFDNNTLTFTSEYLYGNPTYEFPLENKLAIILTKEK</sequence>
<keyword evidence="1" id="KW-0732">Signal</keyword>
<accession>A0A2V3PVT7</accession>
<keyword evidence="3" id="KW-1185">Reference proteome</keyword>
<protein>
    <submittedName>
        <fullName evidence="2">Uncharacterized protein</fullName>
    </submittedName>
</protein>
<organism evidence="2 3">
    <name type="scientific">Dysgonomonas alginatilytica</name>
    <dbReference type="NCBI Taxonomy" id="1605892"/>
    <lineage>
        <taxon>Bacteria</taxon>
        <taxon>Pseudomonadati</taxon>
        <taxon>Bacteroidota</taxon>
        <taxon>Bacteroidia</taxon>
        <taxon>Bacteroidales</taxon>
        <taxon>Dysgonomonadaceae</taxon>
        <taxon>Dysgonomonas</taxon>
    </lineage>
</organism>
<dbReference type="RefSeq" id="WP_110308915.1">
    <property type="nucleotide sequence ID" value="NZ_QICL01000001.1"/>
</dbReference>
<evidence type="ECO:0000256" key="1">
    <source>
        <dbReference type="SAM" id="SignalP"/>
    </source>
</evidence>
<comment type="caution">
    <text evidence="2">The sequence shown here is derived from an EMBL/GenBank/DDBJ whole genome shotgun (WGS) entry which is preliminary data.</text>
</comment>
<reference evidence="2 3" key="1">
    <citation type="submission" date="2018-03" db="EMBL/GenBank/DDBJ databases">
        <title>Genomic Encyclopedia of Archaeal and Bacterial Type Strains, Phase II (KMG-II): from individual species to whole genera.</title>
        <authorList>
            <person name="Goeker M."/>
        </authorList>
    </citation>
    <scope>NUCLEOTIDE SEQUENCE [LARGE SCALE GENOMIC DNA]</scope>
    <source>
        <strain evidence="2 3">DSM 100214</strain>
    </source>
</reference>
<dbReference type="AlphaFoldDB" id="A0A2V3PVT7"/>
<dbReference type="OrthoDB" id="997434at2"/>
<evidence type="ECO:0000313" key="2">
    <source>
        <dbReference type="EMBL" id="PXV68941.1"/>
    </source>
</evidence>
<feature type="chain" id="PRO_5016155657" evidence="1">
    <location>
        <begin position="19"/>
        <end position="158"/>
    </location>
</feature>